<keyword evidence="1" id="KW-1133">Transmembrane helix</keyword>
<evidence type="ECO:0000313" key="3">
    <source>
        <dbReference type="Proteomes" id="UP000885826"/>
    </source>
</evidence>
<reference evidence="2" key="1">
    <citation type="journal article" date="2020" name="mSystems">
        <title>Genome- and Community-Level Interaction Insights into Carbon Utilization and Element Cycling Functions of Hydrothermarchaeota in Hydrothermal Sediment.</title>
        <authorList>
            <person name="Zhou Z."/>
            <person name="Liu Y."/>
            <person name="Xu W."/>
            <person name="Pan J."/>
            <person name="Luo Z.H."/>
            <person name="Li M."/>
        </authorList>
    </citation>
    <scope>NUCLEOTIDE SEQUENCE</scope>
    <source>
        <strain evidence="2">HyVt-388</strain>
    </source>
</reference>
<feature type="transmembrane region" description="Helical" evidence="1">
    <location>
        <begin position="101"/>
        <end position="119"/>
    </location>
</feature>
<name>A0A9C9EL49_UNCW3</name>
<keyword evidence="1" id="KW-0472">Membrane</keyword>
<evidence type="ECO:0000313" key="2">
    <source>
        <dbReference type="EMBL" id="HEC78078.1"/>
    </source>
</evidence>
<comment type="caution">
    <text evidence="2">The sequence shown here is derived from an EMBL/GenBank/DDBJ whole genome shotgun (WGS) entry which is preliminary data.</text>
</comment>
<dbReference type="AlphaFoldDB" id="A0A9C9EL49"/>
<gene>
    <name evidence="2" type="ORF">ENI34_02925</name>
</gene>
<feature type="transmembrane region" description="Helical" evidence="1">
    <location>
        <begin position="33"/>
        <end position="52"/>
    </location>
</feature>
<evidence type="ECO:0000256" key="1">
    <source>
        <dbReference type="SAM" id="Phobius"/>
    </source>
</evidence>
<accession>A0A9C9EL49</accession>
<keyword evidence="1" id="KW-0812">Transmembrane</keyword>
<proteinExistence type="predicted"/>
<dbReference type="EMBL" id="DRIG01000031">
    <property type="protein sequence ID" value="HEC78078.1"/>
    <property type="molecule type" value="Genomic_DNA"/>
</dbReference>
<sequence>MVDKKKRKLLGAVICLIVVFLILFFLFDEGIFLFLIFLTLWIFFIAVTIKPLNRVYYWLIFGKEPTEKQLKIFIISGFVITVVGFLLLLVCIRYPTTPLGYFLRTVIFGFLLIGIYAIYKRKKKK</sequence>
<feature type="transmembrane region" description="Helical" evidence="1">
    <location>
        <begin position="9"/>
        <end position="27"/>
    </location>
</feature>
<organism evidence="2 3">
    <name type="scientific">candidate division WOR-3 bacterium</name>
    <dbReference type="NCBI Taxonomy" id="2052148"/>
    <lineage>
        <taxon>Bacteria</taxon>
        <taxon>Bacteria division WOR-3</taxon>
    </lineage>
</organism>
<protein>
    <submittedName>
        <fullName evidence="2">Uncharacterized protein</fullName>
    </submittedName>
</protein>
<dbReference type="Proteomes" id="UP000885826">
    <property type="component" value="Unassembled WGS sequence"/>
</dbReference>
<feature type="transmembrane region" description="Helical" evidence="1">
    <location>
        <begin position="72"/>
        <end position="95"/>
    </location>
</feature>